<accession>A0ACB7IZ16</accession>
<organism evidence="1 2">
    <name type="scientific">Pleurotus cornucopiae</name>
    <name type="common">Cornucopia mushroom</name>
    <dbReference type="NCBI Taxonomy" id="5321"/>
    <lineage>
        <taxon>Eukaryota</taxon>
        <taxon>Fungi</taxon>
        <taxon>Dikarya</taxon>
        <taxon>Basidiomycota</taxon>
        <taxon>Agaricomycotina</taxon>
        <taxon>Agaricomycetes</taxon>
        <taxon>Agaricomycetidae</taxon>
        <taxon>Agaricales</taxon>
        <taxon>Pleurotineae</taxon>
        <taxon>Pleurotaceae</taxon>
        <taxon>Pleurotus</taxon>
    </lineage>
</organism>
<comment type="caution">
    <text evidence="1">The sequence shown here is derived from an EMBL/GenBank/DDBJ whole genome shotgun (WGS) entry which is preliminary data.</text>
</comment>
<proteinExistence type="predicted"/>
<sequence>MSERHPSVRSVASDAVVEVFNVRVEVPKRDANGRSRWSAICLVMTCTAAMVINSANLAYVSIALPAISKDLSVPLDELQWVMTAYALTSGCFLLMIGRIADLYGRKRVFMAGSAFSIIFTIAWNPLGGGLGMTLGGVLTEFSPAGWRSSFFVFAGISCICIVGGYFFIDADKPTTEKNGRVDWIGAFLVTSGLTLLTVVLGQGEAAPKQWATPYIIVLMIFGVIFMITFFMWQARLERIQNDLNYPRSWLTPPPLMKVSFWTRAKGRLAAVLWIAALTFCVFRSWQYWVQLYYQNYERLSPVETMVRVLPMFIMGILCNFFMAQVISRVPIVYIVAAGAAITSTAALLFAMIDPTAPYWAFGFPATIFSVWGADFVFSSGTLFVAKTVAQHEQSLAGGVMQTMTQLGTTLGVPITTIVYNRVVQQRSREMRWRLNPMASNAPRPAMLAGYRAAQWCAFAFGCLAIILALIFLPGVGIVGHRGPPGPAQETTDKGPFKPSPPEDEKKQDIESSSANLRDDVPFRGQAQHDRSDSYSTTGVSTVTHVSDADSMFPYSYGEPMPTVRHGVDFSLIGVNEEIVLKLGDGMSVKDETKTLVEEDPLHDTASKGRM</sequence>
<dbReference type="EMBL" id="WQMT02000005">
    <property type="protein sequence ID" value="KAG9223106.1"/>
    <property type="molecule type" value="Genomic_DNA"/>
</dbReference>
<protein>
    <submittedName>
        <fullName evidence="1">Uncharacterized protein</fullName>
    </submittedName>
</protein>
<keyword evidence="2" id="KW-1185">Reference proteome</keyword>
<evidence type="ECO:0000313" key="2">
    <source>
        <dbReference type="Proteomes" id="UP000824881"/>
    </source>
</evidence>
<gene>
    <name evidence="1" type="ORF">CCMSSC00406_0000205</name>
</gene>
<dbReference type="Proteomes" id="UP000824881">
    <property type="component" value="Unassembled WGS sequence"/>
</dbReference>
<reference evidence="1 2" key="1">
    <citation type="journal article" date="2021" name="Appl. Environ. Microbiol.">
        <title>Genetic linkage and physical mapping for an oyster mushroom Pleurotus cornucopiae and QTL analysis for the trait cap color.</title>
        <authorList>
            <person name="Zhang Y."/>
            <person name="Gao W."/>
            <person name="Sonnenberg A."/>
            <person name="Chen Q."/>
            <person name="Zhang J."/>
            <person name="Huang C."/>
        </authorList>
    </citation>
    <scope>NUCLEOTIDE SEQUENCE [LARGE SCALE GENOMIC DNA]</scope>
    <source>
        <strain evidence="1">CCMSSC00406</strain>
    </source>
</reference>
<name>A0ACB7IZ16_PLECO</name>
<evidence type="ECO:0000313" key="1">
    <source>
        <dbReference type="EMBL" id="KAG9223106.1"/>
    </source>
</evidence>